<evidence type="ECO:0000313" key="2">
    <source>
        <dbReference type="Proteomes" id="UP001567538"/>
    </source>
</evidence>
<proteinExistence type="predicted"/>
<organism evidence="1 2">
    <name type="scientific">Salvia divinorum</name>
    <name type="common">Maria pastora</name>
    <name type="synonym">Diviner's sage</name>
    <dbReference type="NCBI Taxonomy" id="28513"/>
    <lineage>
        <taxon>Eukaryota</taxon>
        <taxon>Viridiplantae</taxon>
        <taxon>Streptophyta</taxon>
        <taxon>Embryophyta</taxon>
        <taxon>Tracheophyta</taxon>
        <taxon>Spermatophyta</taxon>
        <taxon>Magnoliopsida</taxon>
        <taxon>eudicotyledons</taxon>
        <taxon>Gunneridae</taxon>
        <taxon>Pentapetalae</taxon>
        <taxon>asterids</taxon>
        <taxon>lamiids</taxon>
        <taxon>Lamiales</taxon>
        <taxon>Lamiaceae</taxon>
        <taxon>Nepetoideae</taxon>
        <taxon>Mentheae</taxon>
        <taxon>Salviinae</taxon>
        <taxon>Salvia</taxon>
        <taxon>Salvia subgen. Calosphace</taxon>
    </lineage>
</organism>
<gene>
    <name evidence="1" type="ORF">AAHA92_04225</name>
</gene>
<dbReference type="Proteomes" id="UP001567538">
    <property type="component" value="Unassembled WGS sequence"/>
</dbReference>
<dbReference type="EMBL" id="JBEAFC010000003">
    <property type="protein sequence ID" value="KAL1561534.1"/>
    <property type="molecule type" value="Genomic_DNA"/>
</dbReference>
<evidence type="ECO:0000313" key="1">
    <source>
        <dbReference type="EMBL" id="KAL1561534.1"/>
    </source>
</evidence>
<protein>
    <submittedName>
        <fullName evidence="1">Uncharacterized protein</fullName>
    </submittedName>
</protein>
<keyword evidence="2" id="KW-1185">Reference proteome</keyword>
<name>A0ABD1I1S1_SALDI</name>
<accession>A0ABD1I1S1</accession>
<reference evidence="1 2" key="1">
    <citation type="submission" date="2024-06" db="EMBL/GenBank/DDBJ databases">
        <title>A chromosome level genome sequence of Diviner's sage (Salvia divinorum).</title>
        <authorList>
            <person name="Ford S.A."/>
            <person name="Ro D.-K."/>
            <person name="Ness R.W."/>
            <person name="Phillips M.A."/>
        </authorList>
    </citation>
    <scope>NUCLEOTIDE SEQUENCE [LARGE SCALE GENOMIC DNA]</scope>
    <source>
        <strain evidence="1">SAF-2024a</strain>
        <tissue evidence="1">Leaf</tissue>
    </source>
</reference>
<sequence>MVIQNDIVAHNSILTGVDFSILIFKVYTLLVCPNTNLMRLSEKMDDWELSSEEMEMSISNQSCAAVSSRSHLNNDKLLVGAFHNIPRANWNAKQRVLTVNFFCVMKEGNPSKHRASVLKFFDSLVLPISGFWNTVMAHPNDPEALNFRMHDSTHLEGP</sequence>
<comment type="caution">
    <text evidence="1">The sequence shown here is derived from an EMBL/GenBank/DDBJ whole genome shotgun (WGS) entry which is preliminary data.</text>
</comment>
<dbReference type="AlphaFoldDB" id="A0ABD1I1S1"/>